<protein>
    <submittedName>
        <fullName evidence="1">Uncharacterized protein</fullName>
    </submittedName>
</protein>
<dbReference type="Proteomes" id="UP001240697">
    <property type="component" value="Chromosome"/>
</dbReference>
<proteinExistence type="predicted"/>
<organism evidence="1 2">
    <name type="scientific">Comamonas resistens</name>
    <dbReference type="NCBI Taxonomy" id="3046670"/>
    <lineage>
        <taxon>Bacteria</taxon>
        <taxon>Pseudomonadati</taxon>
        <taxon>Pseudomonadota</taxon>
        <taxon>Betaproteobacteria</taxon>
        <taxon>Burkholderiales</taxon>
        <taxon>Comamonadaceae</taxon>
        <taxon>Comamonas</taxon>
    </lineage>
</organism>
<dbReference type="EMBL" id="CP125947">
    <property type="protein sequence ID" value="WHS65972.1"/>
    <property type="molecule type" value="Genomic_DNA"/>
</dbReference>
<name>A0ABY8SSE1_9BURK</name>
<reference evidence="1 2" key="1">
    <citation type="submission" date="2023-05" db="EMBL/GenBank/DDBJ databases">
        <authorList>
            <person name="Yin Y."/>
            <person name="Lu Z."/>
        </authorList>
    </citation>
    <scope>NUCLEOTIDE SEQUENCE [LARGE SCALE GENOMIC DNA]</scope>
    <source>
        <strain evidence="1 2">ZM22</strain>
    </source>
</reference>
<sequence>MHQVTLHLGETTLTLTAGNAQRLLPIGISTLTQAFGHRMPNALTLENAIANVEDAIMPAGQWLPSEARVLGSRDALVGQLIQNATGLPHAQSASREAVENLFSALARQALQPGFHELQLTQTAESAAALLILREAMHHWGMTEVLAIDAQPGD</sequence>
<accession>A0ABY8SSE1</accession>
<gene>
    <name evidence="1" type="ORF">QMY55_02090</name>
</gene>
<evidence type="ECO:0000313" key="2">
    <source>
        <dbReference type="Proteomes" id="UP001240697"/>
    </source>
</evidence>
<evidence type="ECO:0000313" key="1">
    <source>
        <dbReference type="EMBL" id="WHS65972.1"/>
    </source>
</evidence>
<keyword evidence="2" id="KW-1185">Reference proteome</keyword>
<dbReference type="RefSeq" id="WP_283487065.1">
    <property type="nucleotide sequence ID" value="NZ_CP125947.1"/>
</dbReference>